<keyword evidence="9 11" id="KW-0456">Lyase</keyword>
<keyword evidence="13" id="KW-1185">Reference proteome</keyword>
<dbReference type="GO" id="GO:0008927">
    <property type="term" value="F:mannonate dehydratase activity"/>
    <property type="evidence" value="ECO:0007669"/>
    <property type="project" value="UniProtKB-UniRule"/>
</dbReference>
<comment type="cofactor">
    <cofactor evidence="11">
        <name>Fe(2+)</name>
        <dbReference type="ChEBI" id="CHEBI:29033"/>
    </cofactor>
    <cofactor evidence="11">
        <name>Mn(2+)</name>
        <dbReference type="ChEBI" id="CHEBI:29035"/>
    </cofactor>
</comment>
<comment type="function">
    <text evidence="2 11">Catalyzes the dehydration of D-mannonate.</text>
</comment>
<name>A0A1E8F9T5_9ALTE</name>
<evidence type="ECO:0000256" key="3">
    <source>
        <dbReference type="ARBA" id="ARBA00004892"/>
    </source>
</evidence>
<dbReference type="UniPathway" id="UPA00246"/>
<comment type="caution">
    <text evidence="12">The sequence shown here is derived from an EMBL/GenBank/DDBJ whole genome shotgun (WGS) entry which is preliminary data.</text>
</comment>
<dbReference type="PANTHER" id="PTHR30387:SF2">
    <property type="entry name" value="MANNONATE DEHYDRATASE"/>
    <property type="match status" value="1"/>
</dbReference>
<dbReference type="RefSeq" id="WP_070178548.1">
    <property type="nucleotide sequence ID" value="NZ_BMJR01000013.1"/>
</dbReference>
<dbReference type="PANTHER" id="PTHR30387">
    <property type="entry name" value="MANNONATE DEHYDRATASE"/>
    <property type="match status" value="1"/>
</dbReference>
<evidence type="ECO:0000256" key="11">
    <source>
        <dbReference type="HAMAP-Rule" id="MF_00106"/>
    </source>
</evidence>
<comment type="pathway">
    <text evidence="3 11">Carbohydrate metabolism; pentose and glucuronate interconversion.</text>
</comment>
<dbReference type="HAMAP" id="MF_00106">
    <property type="entry name" value="UxuA"/>
    <property type="match status" value="1"/>
</dbReference>
<evidence type="ECO:0000313" key="13">
    <source>
        <dbReference type="Proteomes" id="UP000176037"/>
    </source>
</evidence>
<dbReference type="Gene3D" id="3.20.20.150">
    <property type="entry name" value="Divalent-metal-dependent TIM barrel enzymes"/>
    <property type="match status" value="2"/>
</dbReference>
<evidence type="ECO:0000256" key="4">
    <source>
        <dbReference type="ARBA" id="ARBA00007389"/>
    </source>
</evidence>
<dbReference type="EMBL" id="MJIC01000020">
    <property type="protein sequence ID" value="OFI32303.1"/>
    <property type="molecule type" value="Genomic_DNA"/>
</dbReference>
<evidence type="ECO:0000256" key="2">
    <source>
        <dbReference type="ARBA" id="ARBA00002713"/>
    </source>
</evidence>
<dbReference type="PIRSF" id="PIRSF016049">
    <property type="entry name" value="Man_dehyd"/>
    <property type="match status" value="1"/>
</dbReference>
<dbReference type="GO" id="GO:0030145">
    <property type="term" value="F:manganese ion binding"/>
    <property type="evidence" value="ECO:0007669"/>
    <property type="project" value="TreeGrafter"/>
</dbReference>
<dbReference type="InterPro" id="IPR036237">
    <property type="entry name" value="Xyl_isomerase-like_sf"/>
</dbReference>
<comment type="catalytic activity">
    <reaction evidence="1 11">
        <text>D-mannonate = 2-dehydro-3-deoxy-D-gluconate + H2O</text>
        <dbReference type="Rhea" id="RHEA:20097"/>
        <dbReference type="ChEBI" id="CHEBI:15377"/>
        <dbReference type="ChEBI" id="CHEBI:17767"/>
        <dbReference type="ChEBI" id="CHEBI:57990"/>
        <dbReference type="EC" id="4.2.1.8"/>
    </reaction>
</comment>
<keyword evidence="7 11" id="KW-0408">Iron</keyword>
<keyword evidence="8 11" id="KW-0464">Manganese</keyword>
<dbReference type="OrthoDB" id="9780250at2"/>
<evidence type="ECO:0000256" key="10">
    <source>
        <dbReference type="ARBA" id="ARBA00033474"/>
    </source>
</evidence>
<dbReference type="GO" id="GO:0042840">
    <property type="term" value="P:D-glucuronate catabolic process"/>
    <property type="evidence" value="ECO:0007669"/>
    <property type="project" value="TreeGrafter"/>
</dbReference>
<dbReference type="InterPro" id="IPR004628">
    <property type="entry name" value="Man_deHydtase"/>
</dbReference>
<evidence type="ECO:0000256" key="6">
    <source>
        <dbReference type="ARBA" id="ARBA00016339"/>
    </source>
</evidence>
<dbReference type="Proteomes" id="UP000176037">
    <property type="component" value="Unassembled WGS sequence"/>
</dbReference>
<comment type="similarity">
    <text evidence="4 11">Belongs to the mannonate dehydratase family.</text>
</comment>
<evidence type="ECO:0000256" key="5">
    <source>
        <dbReference type="ARBA" id="ARBA00012927"/>
    </source>
</evidence>
<dbReference type="NCBIfam" id="TIGR00695">
    <property type="entry name" value="uxuA"/>
    <property type="match status" value="1"/>
</dbReference>
<accession>A0A1E8F9T5</accession>
<dbReference type="GO" id="GO:0008198">
    <property type="term" value="F:ferrous iron binding"/>
    <property type="evidence" value="ECO:0007669"/>
    <property type="project" value="TreeGrafter"/>
</dbReference>
<evidence type="ECO:0000256" key="7">
    <source>
        <dbReference type="ARBA" id="ARBA00023004"/>
    </source>
</evidence>
<dbReference type="STRING" id="1856405.BFC17_07580"/>
<dbReference type="EC" id="4.2.1.8" evidence="5 11"/>
<dbReference type="AlphaFoldDB" id="A0A1E8F9T5"/>
<dbReference type="SUPFAM" id="SSF51658">
    <property type="entry name" value="Xylose isomerase-like"/>
    <property type="match status" value="1"/>
</dbReference>
<proteinExistence type="inferred from homology"/>
<evidence type="ECO:0000256" key="9">
    <source>
        <dbReference type="ARBA" id="ARBA00023239"/>
    </source>
</evidence>
<protein>
    <recommendedName>
        <fullName evidence="6 11">Mannonate dehydratase</fullName>
        <ecNumber evidence="5 11">4.2.1.8</ecNumber>
    </recommendedName>
    <alternativeName>
        <fullName evidence="10 11">D-mannonate hydro-lyase</fullName>
    </alternativeName>
</protein>
<evidence type="ECO:0000256" key="8">
    <source>
        <dbReference type="ARBA" id="ARBA00023211"/>
    </source>
</evidence>
<sequence length="388" mass="43178">MLETWRWFGPDDVITLSKIRQAGATGIVTSLHEVPTGEAWPEDIIQSRKQQIEASGLTWSVVESVPLHNDIKTRTGDYQRYIANYIESLANLGKNGITTVCYNFMPVVDWTRTNLSYTLPNASQALRFEMTDFVAYDVLILQRPGAENDYTPAQLSKAKARFAEMSDEEKTLLEQNIIAGLPGGEGSYTRDSIKDAIRIFTEIGNEGYRQNLFAFLRDIMPVAEQYGIKMCIHPDDPPFSLFGLPRVVSTADDARAILEAVPSPSNGLTLCAGSYGARADNNLVDMVRAFGPSIFFVHLRNVKREDDGSFYESDHLDGDNDMIGLIRALLAEECGREPDNLIPMRPDHGHLLEDEIGQPGVKPGYSYAGRMKALAELRGAIRVLEQLN</sequence>
<evidence type="ECO:0000313" key="12">
    <source>
        <dbReference type="EMBL" id="OFI32303.1"/>
    </source>
</evidence>
<dbReference type="Pfam" id="PF03786">
    <property type="entry name" value="UxuA"/>
    <property type="match status" value="1"/>
</dbReference>
<reference evidence="12 13" key="1">
    <citation type="submission" date="2016-09" db="EMBL/GenBank/DDBJ databases">
        <title>Alteromonas lipolytica, a new species isolated from sea water.</title>
        <authorList>
            <person name="Wu Y.-H."/>
            <person name="Cheng H."/>
            <person name="Xu X.-W."/>
        </authorList>
    </citation>
    <scope>NUCLEOTIDE SEQUENCE [LARGE SCALE GENOMIC DNA]</scope>
    <source>
        <strain evidence="12 13">JW12</strain>
    </source>
</reference>
<organism evidence="12 13">
    <name type="scientific">Alteromonas lipolytica</name>
    <dbReference type="NCBI Taxonomy" id="1856405"/>
    <lineage>
        <taxon>Bacteria</taxon>
        <taxon>Pseudomonadati</taxon>
        <taxon>Pseudomonadota</taxon>
        <taxon>Gammaproteobacteria</taxon>
        <taxon>Alteromonadales</taxon>
        <taxon>Alteromonadaceae</taxon>
        <taxon>Alteromonas/Salinimonas group</taxon>
        <taxon>Alteromonas</taxon>
    </lineage>
</organism>
<dbReference type="NCBIfam" id="NF003027">
    <property type="entry name" value="PRK03906.1"/>
    <property type="match status" value="1"/>
</dbReference>
<gene>
    <name evidence="11" type="primary">uxuA</name>
    <name evidence="12" type="ORF">BFC17_07580</name>
</gene>
<evidence type="ECO:0000256" key="1">
    <source>
        <dbReference type="ARBA" id="ARBA00001794"/>
    </source>
</evidence>